<accession>A0ABW5YPQ6</accession>
<dbReference type="Proteomes" id="UP001597509">
    <property type="component" value="Unassembled WGS sequence"/>
</dbReference>
<dbReference type="EMBL" id="JBHUPE010000001">
    <property type="protein sequence ID" value="MFD2902400.1"/>
    <property type="molecule type" value="Genomic_DNA"/>
</dbReference>
<evidence type="ECO:0000313" key="2">
    <source>
        <dbReference type="EMBL" id="MFD2902400.1"/>
    </source>
</evidence>
<dbReference type="InterPro" id="IPR023210">
    <property type="entry name" value="NADP_OxRdtase_dom"/>
</dbReference>
<gene>
    <name evidence="2" type="ORF">ACFS6I_00565</name>
</gene>
<sequence length="301" mass="33727">MQYNKLGKSAIEVSSIGLGCMSLKGSKHKQGVEIIRKAFDSGINFFDTADLYEKGFNEMLVGEAVQDFRKRIVLSTKVGNSWRADGNGWDWKASKSYIVKTVESSLSRLKTDYIDLYQLHGGTIEDPIDEIIEAFDLLVSAGKIRTYGLSSIRSNVIREYVAKSNISAVMMQYSLLDRRLEEEMGAYLLHHRISVLARGAVAKGMLINKQAENFLQYSSSEVQHIIRNLHAFAKKHHVNNLTVALSFVLSNEAVTAALLGINTPLQLTELIQIKEQIRSLTGAEKIELLSGVRALYFTEHR</sequence>
<proteinExistence type="predicted"/>
<dbReference type="InterPro" id="IPR053135">
    <property type="entry name" value="AKR2_Oxidoreductase"/>
</dbReference>
<dbReference type="PANTHER" id="PTHR43312">
    <property type="entry name" value="D-THREO-ALDOSE 1-DEHYDROGENASE"/>
    <property type="match status" value="1"/>
</dbReference>
<evidence type="ECO:0000259" key="1">
    <source>
        <dbReference type="Pfam" id="PF00248"/>
    </source>
</evidence>
<dbReference type="RefSeq" id="WP_380917370.1">
    <property type="nucleotide sequence ID" value="NZ_JBHUPE010000001.1"/>
</dbReference>
<dbReference type="PANTHER" id="PTHR43312:SF1">
    <property type="entry name" value="NADP-DEPENDENT OXIDOREDUCTASE DOMAIN-CONTAINING PROTEIN"/>
    <property type="match status" value="1"/>
</dbReference>
<dbReference type="Pfam" id="PF00248">
    <property type="entry name" value="Aldo_ket_red"/>
    <property type="match status" value="1"/>
</dbReference>
<dbReference type="SUPFAM" id="SSF51430">
    <property type="entry name" value="NAD(P)-linked oxidoreductase"/>
    <property type="match status" value="1"/>
</dbReference>
<name>A0ABW5YPQ6_9SPHI</name>
<comment type="caution">
    <text evidence="2">The sequence shown here is derived from an EMBL/GenBank/DDBJ whole genome shotgun (WGS) entry which is preliminary data.</text>
</comment>
<dbReference type="InterPro" id="IPR036812">
    <property type="entry name" value="NAD(P)_OxRdtase_dom_sf"/>
</dbReference>
<protein>
    <submittedName>
        <fullName evidence="2">Aldo/keto reductase</fullName>
    </submittedName>
</protein>
<keyword evidence="3" id="KW-1185">Reference proteome</keyword>
<organism evidence="2 3">
    <name type="scientific">Sphingobacterium anhuiense</name>
    <dbReference type="NCBI Taxonomy" id="493780"/>
    <lineage>
        <taxon>Bacteria</taxon>
        <taxon>Pseudomonadati</taxon>
        <taxon>Bacteroidota</taxon>
        <taxon>Sphingobacteriia</taxon>
        <taxon>Sphingobacteriales</taxon>
        <taxon>Sphingobacteriaceae</taxon>
        <taxon>Sphingobacterium</taxon>
    </lineage>
</organism>
<feature type="domain" description="NADP-dependent oxidoreductase" evidence="1">
    <location>
        <begin position="16"/>
        <end position="273"/>
    </location>
</feature>
<reference evidence="3" key="1">
    <citation type="journal article" date="2019" name="Int. J. Syst. Evol. Microbiol.">
        <title>The Global Catalogue of Microorganisms (GCM) 10K type strain sequencing project: providing services to taxonomists for standard genome sequencing and annotation.</title>
        <authorList>
            <consortium name="The Broad Institute Genomics Platform"/>
            <consortium name="The Broad Institute Genome Sequencing Center for Infectious Disease"/>
            <person name="Wu L."/>
            <person name="Ma J."/>
        </authorList>
    </citation>
    <scope>NUCLEOTIDE SEQUENCE [LARGE SCALE GENOMIC DNA]</scope>
    <source>
        <strain evidence="3">KCTC 22209</strain>
    </source>
</reference>
<evidence type="ECO:0000313" key="3">
    <source>
        <dbReference type="Proteomes" id="UP001597509"/>
    </source>
</evidence>
<dbReference type="CDD" id="cd19086">
    <property type="entry name" value="AKR_AKR11C1"/>
    <property type="match status" value="1"/>
</dbReference>
<dbReference type="Gene3D" id="3.20.20.100">
    <property type="entry name" value="NADP-dependent oxidoreductase domain"/>
    <property type="match status" value="1"/>
</dbReference>